<dbReference type="EMBL" id="JAIZAY010000016">
    <property type="protein sequence ID" value="KAJ8027629.1"/>
    <property type="molecule type" value="Genomic_DNA"/>
</dbReference>
<dbReference type="AlphaFoldDB" id="A0A9Q1GXP3"/>
<organism evidence="2 3">
    <name type="scientific">Holothuria leucospilota</name>
    <name type="common">Black long sea cucumber</name>
    <name type="synonym">Mertensiothuria leucospilota</name>
    <dbReference type="NCBI Taxonomy" id="206669"/>
    <lineage>
        <taxon>Eukaryota</taxon>
        <taxon>Metazoa</taxon>
        <taxon>Echinodermata</taxon>
        <taxon>Eleutherozoa</taxon>
        <taxon>Echinozoa</taxon>
        <taxon>Holothuroidea</taxon>
        <taxon>Aspidochirotacea</taxon>
        <taxon>Aspidochirotida</taxon>
        <taxon>Holothuriidae</taxon>
        <taxon>Holothuria</taxon>
    </lineage>
</organism>
<sequence>MLSVARHKFVFLVILELSSAYDTVNHSLLVSRMEFEMGPTGVVVNWFKSYLAHRIRIVCINGMLSKPSKLAFGLSQRSIVGPSASIFFALLLGKIIKSFGDAIICMHTTYNSITLLILMTPLPLPLQLLFCYHVLMLSKSECIANFLKLNHDKTDFLLPLLHINKYGAGFFAGWGQIHQSL</sequence>
<evidence type="ECO:0000256" key="1">
    <source>
        <dbReference type="SAM" id="SignalP"/>
    </source>
</evidence>
<keyword evidence="3" id="KW-1185">Reference proteome</keyword>
<evidence type="ECO:0008006" key="4">
    <source>
        <dbReference type="Google" id="ProtNLM"/>
    </source>
</evidence>
<reference evidence="2" key="1">
    <citation type="submission" date="2021-10" db="EMBL/GenBank/DDBJ databases">
        <title>Tropical sea cucumber genome reveals ecological adaptation and Cuvierian tubules defense mechanism.</title>
        <authorList>
            <person name="Chen T."/>
        </authorList>
    </citation>
    <scope>NUCLEOTIDE SEQUENCE</scope>
    <source>
        <strain evidence="2">Nanhai2018</strain>
        <tissue evidence="2">Muscle</tissue>
    </source>
</reference>
<feature type="chain" id="PRO_5040176815" description="Reverse transcriptase domain-containing protein" evidence="1">
    <location>
        <begin position="21"/>
        <end position="181"/>
    </location>
</feature>
<dbReference type="OrthoDB" id="6129079at2759"/>
<feature type="signal peptide" evidence="1">
    <location>
        <begin position="1"/>
        <end position="20"/>
    </location>
</feature>
<protein>
    <recommendedName>
        <fullName evidence="4">Reverse transcriptase domain-containing protein</fullName>
    </recommendedName>
</protein>
<keyword evidence="1" id="KW-0732">Signal</keyword>
<proteinExistence type="predicted"/>
<comment type="caution">
    <text evidence="2">The sequence shown here is derived from an EMBL/GenBank/DDBJ whole genome shotgun (WGS) entry which is preliminary data.</text>
</comment>
<name>A0A9Q1GXP3_HOLLE</name>
<evidence type="ECO:0000313" key="2">
    <source>
        <dbReference type="EMBL" id="KAJ8027629.1"/>
    </source>
</evidence>
<accession>A0A9Q1GXP3</accession>
<gene>
    <name evidence="2" type="ORF">HOLleu_32828</name>
</gene>
<dbReference type="Proteomes" id="UP001152320">
    <property type="component" value="Chromosome 16"/>
</dbReference>
<evidence type="ECO:0000313" key="3">
    <source>
        <dbReference type="Proteomes" id="UP001152320"/>
    </source>
</evidence>